<dbReference type="EMBL" id="GGEC01069496">
    <property type="protein sequence ID" value="MBX49980.1"/>
    <property type="molecule type" value="Transcribed_RNA"/>
</dbReference>
<protein>
    <submittedName>
        <fullName evidence="1">Uncharacterized protein</fullName>
    </submittedName>
</protein>
<reference evidence="1" key="1">
    <citation type="submission" date="2018-02" db="EMBL/GenBank/DDBJ databases">
        <title>Rhizophora mucronata_Transcriptome.</title>
        <authorList>
            <person name="Meera S.P."/>
            <person name="Sreeshan A."/>
            <person name="Augustine A."/>
        </authorList>
    </citation>
    <scope>NUCLEOTIDE SEQUENCE</scope>
    <source>
        <tissue evidence="1">Leaf</tissue>
    </source>
</reference>
<name>A0A2P2P5H1_RHIMU</name>
<accession>A0A2P2P5H1</accession>
<dbReference type="AlphaFoldDB" id="A0A2P2P5H1"/>
<proteinExistence type="predicted"/>
<sequence length="30" mass="3454">MALTETSAWNEFLMVRYFNGAHSKSSSNHH</sequence>
<organism evidence="1">
    <name type="scientific">Rhizophora mucronata</name>
    <name type="common">Asiatic mangrove</name>
    <dbReference type="NCBI Taxonomy" id="61149"/>
    <lineage>
        <taxon>Eukaryota</taxon>
        <taxon>Viridiplantae</taxon>
        <taxon>Streptophyta</taxon>
        <taxon>Embryophyta</taxon>
        <taxon>Tracheophyta</taxon>
        <taxon>Spermatophyta</taxon>
        <taxon>Magnoliopsida</taxon>
        <taxon>eudicotyledons</taxon>
        <taxon>Gunneridae</taxon>
        <taxon>Pentapetalae</taxon>
        <taxon>rosids</taxon>
        <taxon>fabids</taxon>
        <taxon>Malpighiales</taxon>
        <taxon>Rhizophoraceae</taxon>
        <taxon>Rhizophora</taxon>
    </lineage>
</organism>
<evidence type="ECO:0000313" key="1">
    <source>
        <dbReference type="EMBL" id="MBX49980.1"/>
    </source>
</evidence>